<evidence type="ECO:0000313" key="1">
    <source>
        <dbReference type="EMBL" id="GAA1957761.1"/>
    </source>
</evidence>
<protein>
    <recommendedName>
        <fullName evidence="3">Chemotaxis protein CheX</fullName>
    </recommendedName>
</protein>
<comment type="caution">
    <text evidence="1">The sequence shown here is derived from an EMBL/GenBank/DDBJ whole genome shotgun (WGS) entry which is preliminary data.</text>
</comment>
<proteinExistence type="predicted"/>
<dbReference type="RefSeq" id="WP_344044272.1">
    <property type="nucleotide sequence ID" value="NZ_BAAAPB010000001.1"/>
</dbReference>
<evidence type="ECO:0000313" key="2">
    <source>
        <dbReference type="Proteomes" id="UP001500571"/>
    </source>
</evidence>
<evidence type="ECO:0008006" key="3">
    <source>
        <dbReference type="Google" id="ProtNLM"/>
    </source>
</evidence>
<accession>A0ABN2QTD8</accession>
<keyword evidence="2" id="KW-1185">Reference proteome</keyword>
<reference evidence="1 2" key="1">
    <citation type="journal article" date="2019" name="Int. J. Syst. Evol. Microbiol.">
        <title>The Global Catalogue of Microorganisms (GCM) 10K type strain sequencing project: providing services to taxonomists for standard genome sequencing and annotation.</title>
        <authorList>
            <consortium name="The Broad Institute Genomics Platform"/>
            <consortium name="The Broad Institute Genome Sequencing Center for Infectious Disease"/>
            <person name="Wu L."/>
            <person name="Ma J."/>
        </authorList>
    </citation>
    <scope>NUCLEOTIDE SEQUENCE [LARGE SCALE GENOMIC DNA]</scope>
    <source>
        <strain evidence="1 2">JCM 15309</strain>
    </source>
</reference>
<organism evidence="1 2">
    <name type="scientific">Nocardioides panacihumi</name>
    <dbReference type="NCBI Taxonomy" id="400774"/>
    <lineage>
        <taxon>Bacteria</taxon>
        <taxon>Bacillati</taxon>
        <taxon>Actinomycetota</taxon>
        <taxon>Actinomycetes</taxon>
        <taxon>Propionibacteriales</taxon>
        <taxon>Nocardioidaceae</taxon>
        <taxon>Nocardioides</taxon>
    </lineage>
</organism>
<dbReference type="Proteomes" id="UP001500571">
    <property type="component" value="Unassembled WGS sequence"/>
</dbReference>
<name>A0ABN2QTD8_9ACTN</name>
<dbReference type="EMBL" id="BAAAPB010000001">
    <property type="protein sequence ID" value="GAA1957761.1"/>
    <property type="molecule type" value="Genomic_DNA"/>
</dbReference>
<gene>
    <name evidence="1" type="ORF">GCM10009798_16510</name>
</gene>
<sequence>MASHLPLPKQIKDLLEGLLGRDVTLTPSAPFAPGPNAPASIAVYVDDSLRITSLVACDLKLSSYAGAALGLVPPGGAEAAVEAGGLTDTLAENLYEVLNIAASMFNAPGAEHLRLHELHPAGAPMPPMVRAQALTLGRREDVTLEIAGYGAGRLSIVMVA</sequence>